<protein>
    <submittedName>
        <fullName evidence="1">Uncharacterized protein</fullName>
    </submittedName>
</protein>
<gene>
    <name evidence="1" type="ORF">K3G42_020491</name>
</gene>
<name>A0ACB8E861_9SAUR</name>
<reference evidence="1" key="1">
    <citation type="submission" date="2021-08" db="EMBL/GenBank/DDBJ databases">
        <title>The first chromosome-level gecko genome reveals the dynamic sex chromosomes of Neotropical dwarf geckos (Sphaerodactylidae: Sphaerodactylus).</title>
        <authorList>
            <person name="Pinto B.J."/>
            <person name="Keating S.E."/>
            <person name="Gamble T."/>
        </authorList>
    </citation>
    <scope>NUCLEOTIDE SEQUENCE</scope>
    <source>
        <strain evidence="1">TG3544</strain>
    </source>
</reference>
<comment type="caution">
    <text evidence="1">The sequence shown here is derived from an EMBL/GenBank/DDBJ whole genome shotgun (WGS) entry which is preliminary data.</text>
</comment>
<evidence type="ECO:0000313" key="1">
    <source>
        <dbReference type="EMBL" id="KAH7988684.1"/>
    </source>
</evidence>
<organism evidence="1 2">
    <name type="scientific">Sphaerodactylus townsendi</name>
    <dbReference type="NCBI Taxonomy" id="933632"/>
    <lineage>
        <taxon>Eukaryota</taxon>
        <taxon>Metazoa</taxon>
        <taxon>Chordata</taxon>
        <taxon>Craniata</taxon>
        <taxon>Vertebrata</taxon>
        <taxon>Euteleostomi</taxon>
        <taxon>Lepidosauria</taxon>
        <taxon>Squamata</taxon>
        <taxon>Bifurcata</taxon>
        <taxon>Gekkota</taxon>
        <taxon>Sphaerodactylidae</taxon>
        <taxon>Sphaerodactylus</taxon>
    </lineage>
</organism>
<sequence>MPALMRFDVHLHLTRSPHSNEASLLRWAGWSRLALNAGGYQSHGDDGPLPRRRDREQPFPKLLPGHLPQYVYLPGGGSRAHSKISE</sequence>
<dbReference type="EMBL" id="CM037623">
    <property type="protein sequence ID" value="KAH7988684.1"/>
    <property type="molecule type" value="Genomic_DNA"/>
</dbReference>
<keyword evidence="2" id="KW-1185">Reference proteome</keyword>
<accession>A0ACB8E861</accession>
<proteinExistence type="predicted"/>
<evidence type="ECO:0000313" key="2">
    <source>
        <dbReference type="Proteomes" id="UP000827872"/>
    </source>
</evidence>
<dbReference type="Proteomes" id="UP000827872">
    <property type="component" value="Linkage Group LG10"/>
</dbReference>